<feature type="chain" id="PRO_5015652978" evidence="4">
    <location>
        <begin position="29"/>
        <end position="147"/>
    </location>
</feature>
<evidence type="ECO:0000256" key="2">
    <source>
        <dbReference type="ARBA" id="ARBA00023078"/>
    </source>
</evidence>
<dbReference type="Proteomes" id="UP000239576">
    <property type="component" value="Unassembled WGS sequence"/>
</dbReference>
<sequence length="147" mass="16367">MVKYRSAIAFILMLIAVTLVSFSGVAEAKTLSYTTTQVEEIQTYTAEVVELRDRLPELATLVEKQNWTFVRNFIHGPLGELRTKMAYISRSLLPGDQVKARDRAKDTFKNLVAIDAAAEKGDYKAAVRSLDKAIKGLDSFLELVPQG</sequence>
<dbReference type="RefSeq" id="WP_106256301.1">
    <property type="nucleotide sequence ID" value="NZ_CAWNSW010000079.1"/>
</dbReference>
<dbReference type="NCBIfam" id="TIGR03042">
    <property type="entry name" value="PS_II_psbQ_bact"/>
    <property type="match status" value="1"/>
</dbReference>
<evidence type="ECO:0000256" key="4">
    <source>
        <dbReference type="SAM" id="SignalP"/>
    </source>
</evidence>
<keyword evidence="2" id="KW-0793">Thylakoid</keyword>
<dbReference type="InterPro" id="IPR017487">
    <property type="entry name" value="PSII_PsbQ_cyanobac"/>
</dbReference>
<evidence type="ECO:0000313" key="5">
    <source>
        <dbReference type="EMBL" id="PSB29640.1"/>
    </source>
</evidence>
<dbReference type="GO" id="GO:0015979">
    <property type="term" value="P:photosynthesis"/>
    <property type="evidence" value="ECO:0007669"/>
    <property type="project" value="InterPro"/>
</dbReference>
<name>A0A2T1EA86_9CYAN</name>
<reference evidence="5 6" key="2">
    <citation type="submission" date="2018-03" db="EMBL/GenBank/DDBJ databases">
        <title>The ancient ancestry and fast evolution of plastids.</title>
        <authorList>
            <person name="Moore K.R."/>
            <person name="Magnabosco C."/>
            <person name="Momper L."/>
            <person name="Gold D.A."/>
            <person name="Bosak T."/>
            <person name="Fournier G.P."/>
        </authorList>
    </citation>
    <scope>NUCLEOTIDE SEQUENCE [LARGE SCALE GENOMIC DNA]</scope>
    <source>
        <strain evidence="5 6">ULC18</strain>
    </source>
</reference>
<keyword evidence="4" id="KW-0732">Signal</keyword>
<keyword evidence="3" id="KW-0472">Membrane</keyword>
<comment type="subcellular location">
    <subcellularLocation>
        <location evidence="1">Membrane</location>
    </subcellularLocation>
</comment>
<dbReference type="GO" id="GO:0009654">
    <property type="term" value="C:photosystem II oxygen evolving complex"/>
    <property type="evidence" value="ECO:0007669"/>
    <property type="project" value="InterPro"/>
</dbReference>
<dbReference type="InterPro" id="IPR008797">
    <property type="entry name" value="PSII_PsbQ"/>
</dbReference>
<evidence type="ECO:0000256" key="3">
    <source>
        <dbReference type="ARBA" id="ARBA00023136"/>
    </source>
</evidence>
<dbReference type="EMBL" id="PVWK01000060">
    <property type="protein sequence ID" value="PSB29640.1"/>
    <property type="molecule type" value="Genomic_DNA"/>
</dbReference>
<dbReference type="AlphaFoldDB" id="A0A2T1EA86"/>
<dbReference type="GO" id="GO:0005509">
    <property type="term" value="F:calcium ion binding"/>
    <property type="evidence" value="ECO:0007669"/>
    <property type="project" value="InterPro"/>
</dbReference>
<dbReference type="GO" id="GO:0019898">
    <property type="term" value="C:extrinsic component of membrane"/>
    <property type="evidence" value="ECO:0007669"/>
    <property type="project" value="InterPro"/>
</dbReference>
<accession>A0A2T1EA86</accession>
<organism evidence="5 6">
    <name type="scientific">Stenomitos frigidus ULC18</name>
    <dbReference type="NCBI Taxonomy" id="2107698"/>
    <lineage>
        <taxon>Bacteria</taxon>
        <taxon>Bacillati</taxon>
        <taxon>Cyanobacteriota</taxon>
        <taxon>Cyanophyceae</taxon>
        <taxon>Leptolyngbyales</taxon>
        <taxon>Leptolyngbyaceae</taxon>
        <taxon>Stenomitos</taxon>
    </lineage>
</organism>
<feature type="signal peptide" evidence="4">
    <location>
        <begin position="1"/>
        <end position="28"/>
    </location>
</feature>
<protein>
    <submittedName>
        <fullName evidence="5">Photosystem II protein PsbQ</fullName>
    </submittedName>
</protein>
<dbReference type="OrthoDB" id="425184at2"/>
<dbReference type="SUPFAM" id="SSF101112">
    <property type="entry name" value="Oxygen-evolving enhancer protein 3"/>
    <property type="match status" value="1"/>
</dbReference>
<evidence type="ECO:0000313" key="6">
    <source>
        <dbReference type="Proteomes" id="UP000239576"/>
    </source>
</evidence>
<gene>
    <name evidence="5" type="primary">psbQ</name>
    <name evidence="5" type="ORF">C7B82_10765</name>
</gene>
<comment type="caution">
    <text evidence="5">The sequence shown here is derived from an EMBL/GenBank/DDBJ whole genome shotgun (WGS) entry which is preliminary data.</text>
</comment>
<proteinExistence type="predicted"/>
<reference evidence="6" key="1">
    <citation type="submission" date="2018-02" db="EMBL/GenBank/DDBJ databases">
        <authorList>
            <person name="Moore K."/>
            <person name="Momper L."/>
        </authorList>
    </citation>
    <scope>NUCLEOTIDE SEQUENCE [LARGE SCALE GENOMIC DNA]</scope>
    <source>
        <strain evidence="6">ULC18</strain>
    </source>
</reference>
<dbReference type="InterPro" id="IPR023222">
    <property type="entry name" value="PsbQ-like_dom_sf"/>
</dbReference>
<dbReference type="Pfam" id="PF05757">
    <property type="entry name" value="PsbQ"/>
    <property type="match status" value="1"/>
</dbReference>
<keyword evidence="6" id="KW-1185">Reference proteome</keyword>
<dbReference type="Gene3D" id="1.20.120.290">
    <property type="entry name" value="Oxygen-evolving enhancer protein 3 (PsbQ), four-helix up-down bundle"/>
    <property type="match status" value="1"/>
</dbReference>
<evidence type="ECO:0000256" key="1">
    <source>
        <dbReference type="ARBA" id="ARBA00004370"/>
    </source>
</evidence>